<feature type="modified residue" description="4-aspartylphosphate" evidence="15">
    <location>
        <position position="581"/>
    </location>
</feature>
<evidence type="ECO:0000256" key="14">
    <source>
        <dbReference type="PROSITE-ProRule" id="PRU00110"/>
    </source>
</evidence>
<dbReference type="InterPro" id="IPR007891">
    <property type="entry name" value="CHASE3"/>
</dbReference>
<dbReference type="InterPro" id="IPR005467">
    <property type="entry name" value="His_kinase_dom"/>
</dbReference>
<dbReference type="Gene3D" id="1.10.287.130">
    <property type="match status" value="1"/>
</dbReference>
<dbReference type="RefSeq" id="WP_185253325.1">
    <property type="nucleotide sequence ID" value="NZ_JACKXE010000001.1"/>
</dbReference>
<evidence type="ECO:0000256" key="9">
    <source>
        <dbReference type="ARBA" id="ARBA00022777"/>
    </source>
</evidence>
<dbReference type="GO" id="GO:0000155">
    <property type="term" value="F:phosphorelay sensor kinase activity"/>
    <property type="evidence" value="ECO:0007669"/>
    <property type="project" value="InterPro"/>
</dbReference>
<keyword evidence="7 16" id="KW-0812">Transmembrane</keyword>
<dbReference type="SMART" id="SM00388">
    <property type="entry name" value="HisKA"/>
    <property type="match status" value="1"/>
</dbReference>
<dbReference type="InterPro" id="IPR036641">
    <property type="entry name" value="HPT_dom_sf"/>
</dbReference>
<keyword evidence="11 16" id="KW-1133">Transmembrane helix</keyword>
<dbReference type="PROSITE" id="PS50109">
    <property type="entry name" value="HIS_KIN"/>
    <property type="match status" value="1"/>
</dbReference>
<dbReference type="InterPro" id="IPR011006">
    <property type="entry name" value="CheY-like_superfamily"/>
</dbReference>
<organism evidence="21 22">
    <name type="scientific">Nocardioides luti</name>
    <dbReference type="NCBI Taxonomy" id="2761101"/>
    <lineage>
        <taxon>Bacteria</taxon>
        <taxon>Bacillati</taxon>
        <taxon>Actinomycetota</taxon>
        <taxon>Actinomycetes</taxon>
        <taxon>Propionibacteriales</taxon>
        <taxon>Nocardioidaceae</taxon>
        <taxon>Nocardioides</taxon>
    </lineage>
</organism>
<dbReference type="PROSITE" id="PS50894">
    <property type="entry name" value="HPT"/>
    <property type="match status" value="1"/>
</dbReference>
<protein>
    <recommendedName>
        <fullName evidence="3">histidine kinase</fullName>
        <ecNumber evidence="3">2.7.13.3</ecNumber>
    </recommendedName>
</protein>
<evidence type="ECO:0000256" key="10">
    <source>
        <dbReference type="ARBA" id="ARBA00022840"/>
    </source>
</evidence>
<dbReference type="InterPro" id="IPR004358">
    <property type="entry name" value="Sig_transdc_His_kin-like_C"/>
</dbReference>
<feature type="domain" description="HPt" evidence="20">
    <location>
        <begin position="827"/>
        <end position="921"/>
    </location>
</feature>
<dbReference type="InterPro" id="IPR036890">
    <property type="entry name" value="HATPase_C_sf"/>
</dbReference>
<dbReference type="SMART" id="SM00387">
    <property type="entry name" value="HATPase_c"/>
    <property type="match status" value="1"/>
</dbReference>
<dbReference type="AlphaFoldDB" id="A0A7X0VBB6"/>
<dbReference type="InterPro" id="IPR003661">
    <property type="entry name" value="HisK_dim/P_dom"/>
</dbReference>
<keyword evidence="4" id="KW-1003">Cell membrane</keyword>
<dbReference type="Pfam" id="PF00072">
    <property type="entry name" value="Response_reg"/>
    <property type="match status" value="2"/>
</dbReference>
<keyword evidence="6" id="KW-0808">Transferase</keyword>
<keyword evidence="9" id="KW-0418">Kinase</keyword>
<comment type="catalytic activity">
    <reaction evidence="1">
        <text>ATP + protein L-histidine = ADP + protein N-phospho-L-histidine.</text>
        <dbReference type="EC" id="2.7.13.3"/>
    </reaction>
</comment>
<dbReference type="CDD" id="cd00082">
    <property type="entry name" value="HisKA"/>
    <property type="match status" value="1"/>
</dbReference>
<dbReference type="PRINTS" id="PR00344">
    <property type="entry name" value="BCTRLSENSOR"/>
</dbReference>
<evidence type="ECO:0000256" key="7">
    <source>
        <dbReference type="ARBA" id="ARBA00022692"/>
    </source>
</evidence>
<reference evidence="21 22" key="1">
    <citation type="submission" date="2020-08" db="EMBL/GenBank/DDBJ databases">
        <authorList>
            <person name="Seo M.-J."/>
        </authorList>
    </citation>
    <scope>NUCLEOTIDE SEQUENCE [LARGE SCALE GENOMIC DNA]</scope>
    <source>
        <strain evidence="21 22">KIGAM211</strain>
    </source>
</reference>
<dbReference type="PANTHER" id="PTHR45339">
    <property type="entry name" value="HYBRID SIGNAL TRANSDUCTION HISTIDINE KINASE J"/>
    <property type="match status" value="1"/>
</dbReference>
<dbReference type="Pfam" id="PF00512">
    <property type="entry name" value="HisKA"/>
    <property type="match status" value="1"/>
</dbReference>
<proteinExistence type="predicted"/>
<evidence type="ECO:0000313" key="22">
    <source>
        <dbReference type="Proteomes" id="UP000523955"/>
    </source>
</evidence>
<feature type="domain" description="Response regulatory" evidence="18">
    <location>
        <begin position="530"/>
        <end position="645"/>
    </location>
</feature>
<sequence>MNLARQVARVTLTGLLVVSLVAFVNTATLGYVAFSLDRDVRHATDAARAVRLAHLAMLDQETGLRAYLITGDETFLQPYREGRQAVEQNLAVVREESAGVSSVLTLVDREQERIDAWDEQWVTRALRDGDAIAAMPAGPGKEQFIADGKALFDAYRTSHDELETAADARRADLEQRQSDVFVIALIVELCLLIGTILVVRRQRRRLRDSIVEPVESLLGTIGLIRDGDLGARSHGKGPQEIRDIGTGLDEMADALVLERERTERREADLIQARTDAEAANAAKSAFLSTMSHEIRTPMNAVVGMTGLLLDSDLTHEQRSFAETVRTSGDALLTIINDVLDYSKIESGQLELERYPFVLRDCVEGSLDLVAAQAAAHGLDLAVEIDADVPPVVEGDFTRLRQVLVNLLSNAVKFTSAGEVVVTVRVVDATDAERPTLAFAVRDTGVGIPADRMNRLFRSFSQVDSSTTRVYGGTGLGLAISLRLAEAMGGDLTVESEVGQGSTFTLVAALPRVHEVEDRVRVAPAELPGRSALVVDDNATNRTILRRQLEAWGMDVVDHEHPGEALAELRASGRVFDVGVLDMHMPDLDGVELARGLRALPGWSRVPLVLLTSLGERITGVEELDLVHLTKPVKAAALRATVARALGAREQDETVAPELEPIGQLRILLAEDNTVNQKVAGLMLERLGQRPVVVSNGLEALEAVRVAPYDLVLMDVQMPEMDGHEATRRIRAEVPQDRQPRIVAMTAGALFEDVEASLAAGMDDHLAKPVRADELADALRRVHPVRPVAETVTEVAEEVEAEAAADPAPPVLDRSALELLTSYLGDGARAFERTLVDAWRRDCEAQVVRLAEAAAAGDAETAALVGHSMKAASASLGAMRLSRAAADLEAAALAGADAEVLTAHLRAIRADVDEAGAAFDAS</sequence>
<evidence type="ECO:0000256" key="16">
    <source>
        <dbReference type="SAM" id="Phobius"/>
    </source>
</evidence>
<evidence type="ECO:0000256" key="2">
    <source>
        <dbReference type="ARBA" id="ARBA00004651"/>
    </source>
</evidence>
<dbReference type="Pfam" id="PF02518">
    <property type="entry name" value="HATPase_c"/>
    <property type="match status" value="1"/>
</dbReference>
<dbReference type="InterPro" id="IPR036097">
    <property type="entry name" value="HisK_dim/P_sf"/>
</dbReference>
<dbReference type="InterPro" id="IPR003594">
    <property type="entry name" value="HATPase_dom"/>
</dbReference>
<keyword evidence="12" id="KW-0902">Two-component regulatory system</keyword>
<feature type="modified residue" description="Phosphohistidine" evidence="14">
    <location>
        <position position="866"/>
    </location>
</feature>
<evidence type="ECO:0000256" key="11">
    <source>
        <dbReference type="ARBA" id="ARBA00022989"/>
    </source>
</evidence>
<name>A0A7X0VBB6_9ACTN</name>
<dbReference type="Gene3D" id="3.30.565.10">
    <property type="entry name" value="Histidine kinase-like ATPase, C-terminal domain"/>
    <property type="match status" value="1"/>
</dbReference>
<feature type="modified residue" description="4-aspartylphosphate" evidence="15">
    <location>
        <position position="714"/>
    </location>
</feature>
<evidence type="ECO:0000256" key="5">
    <source>
        <dbReference type="ARBA" id="ARBA00022553"/>
    </source>
</evidence>
<evidence type="ECO:0000259" key="17">
    <source>
        <dbReference type="PROSITE" id="PS50109"/>
    </source>
</evidence>
<keyword evidence="8" id="KW-0547">Nucleotide-binding</keyword>
<dbReference type="GO" id="GO:0005886">
    <property type="term" value="C:plasma membrane"/>
    <property type="evidence" value="ECO:0007669"/>
    <property type="project" value="UniProtKB-SubCell"/>
</dbReference>
<feature type="domain" description="Histidine kinase" evidence="17">
    <location>
        <begin position="289"/>
        <end position="511"/>
    </location>
</feature>
<feature type="domain" description="HAMP" evidence="19">
    <location>
        <begin position="208"/>
        <end position="260"/>
    </location>
</feature>
<dbReference type="Gene3D" id="3.40.50.2300">
    <property type="match status" value="2"/>
</dbReference>
<dbReference type="SUPFAM" id="SSF55874">
    <property type="entry name" value="ATPase domain of HSP90 chaperone/DNA topoisomerase II/histidine kinase"/>
    <property type="match status" value="1"/>
</dbReference>
<dbReference type="Proteomes" id="UP000523955">
    <property type="component" value="Unassembled WGS sequence"/>
</dbReference>
<dbReference type="CDD" id="cd16922">
    <property type="entry name" value="HATPase_EvgS-ArcB-TorS-like"/>
    <property type="match status" value="1"/>
</dbReference>
<evidence type="ECO:0000259" key="20">
    <source>
        <dbReference type="PROSITE" id="PS50894"/>
    </source>
</evidence>
<feature type="transmembrane region" description="Helical" evidence="16">
    <location>
        <begin position="180"/>
        <end position="199"/>
    </location>
</feature>
<dbReference type="EMBL" id="JACKXE010000001">
    <property type="protein sequence ID" value="MBB6628245.1"/>
    <property type="molecule type" value="Genomic_DNA"/>
</dbReference>
<keyword evidence="5 15" id="KW-0597">Phosphoprotein</keyword>
<dbReference type="SUPFAM" id="SSF47384">
    <property type="entry name" value="Homodimeric domain of signal transducing histidine kinase"/>
    <property type="match status" value="1"/>
</dbReference>
<gene>
    <name evidence="21" type="ORF">H5V45_13030</name>
</gene>
<dbReference type="InterPro" id="IPR001789">
    <property type="entry name" value="Sig_transdc_resp-reg_receiver"/>
</dbReference>
<keyword evidence="10" id="KW-0067">ATP-binding</keyword>
<evidence type="ECO:0000313" key="21">
    <source>
        <dbReference type="EMBL" id="MBB6628245.1"/>
    </source>
</evidence>
<dbReference type="SUPFAM" id="SSF47226">
    <property type="entry name" value="Histidine-containing phosphotransfer domain, HPT domain"/>
    <property type="match status" value="1"/>
</dbReference>
<dbReference type="EC" id="2.7.13.3" evidence="3"/>
<dbReference type="PANTHER" id="PTHR45339:SF1">
    <property type="entry name" value="HYBRID SIGNAL TRANSDUCTION HISTIDINE KINASE J"/>
    <property type="match status" value="1"/>
</dbReference>
<keyword evidence="13 16" id="KW-0472">Membrane</keyword>
<dbReference type="PROSITE" id="PS50885">
    <property type="entry name" value="HAMP"/>
    <property type="match status" value="1"/>
</dbReference>
<dbReference type="FunFam" id="3.30.565.10:FF:000078">
    <property type="entry name" value="Two-component sensor histidine kinase"/>
    <property type="match status" value="1"/>
</dbReference>
<dbReference type="FunFam" id="1.10.287.130:FF:000002">
    <property type="entry name" value="Two-component osmosensing histidine kinase"/>
    <property type="match status" value="1"/>
</dbReference>
<dbReference type="PROSITE" id="PS50110">
    <property type="entry name" value="RESPONSE_REGULATORY"/>
    <property type="match status" value="2"/>
</dbReference>
<dbReference type="SUPFAM" id="SSF52172">
    <property type="entry name" value="CheY-like"/>
    <property type="match status" value="2"/>
</dbReference>
<evidence type="ECO:0000256" key="6">
    <source>
        <dbReference type="ARBA" id="ARBA00022679"/>
    </source>
</evidence>
<dbReference type="Pfam" id="PF05227">
    <property type="entry name" value="CHASE3"/>
    <property type="match status" value="1"/>
</dbReference>
<comment type="caution">
    <text evidence="21">The sequence shown here is derived from an EMBL/GenBank/DDBJ whole genome shotgun (WGS) entry which is preliminary data.</text>
</comment>
<dbReference type="GO" id="GO:0005524">
    <property type="term" value="F:ATP binding"/>
    <property type="evidence" value="ECO:0007669"/>
    <property type="project" value="UniProtKB-KW"/>
</dbReference>
<evidence type="ECO:0000256" key="8">
    <source>
        <dbReference type="ARBA" id="ARBA00022741"/>
    </source>
</evidence>
<comment type="subcellular location">
    <subcellularLocation>
        <location evidence="2">Cell membrane</location>
        <topology evidence="2">Multi-pass membrane protein</topology>
    </subcellularLocation>
</comment>
<evidence type="ECO:0000259" key="19">
    <source>
        <dbReference type="PROSITE" id="PS50885"/>
    </source>
</evidence>
<keyword evidence="22" id="KW-1185">Reference proteome</keyword>
<evidence type="ECO:0000256" key="3">
    <source>
        <dbReference type="ARBA" id="ARBA00012438"/>
    </source>
</evidence>
<dbReference type="SMART" id="SM00304">
    <property type="entry name" value="HAMP"/>
    <property type="match status" value="1"/>
</dbReference>
<dbReference type="InterPro" id="IPR008207">
    <property type="entry name" value="Sig_transdc_His_kin_Hpt_dom"/>
</dbReference>
<evidence type="ECO:0000256" key="13">
    <source>
        <dbReference type="ARBA" id="ARBA00023136"/>
    </source>
</evidence>
<dbReference type="CDD" id="cd17546">
    <property type="entry name" value="REC_hyHK_CKI1_RcsC-like"/>
    <property type="match status" value="1"/>
</dbReference>
<evidence type="ECO:0000256" key="15">
    <source>
        <dbReference type="PROSITE-ProRule" id="PRU00169"/>
    </source>
</evidence>
<evidence type="ECO:0000256" key="1">
    <source>
        <dbReference type="ARBA" id="ARBA00000085"/>
    </source>
</evidence>
<evidence type="ECO:0000256" key="12">
    <source>
        <dbReference type="ARBA" id="ARBA00023012"/>
    </source>
</evidence>
<accession>A0A7X0VBB6</accession>
<dbReference type="Gene3D" id="1.20.120.160">
    <property type="entry name" value="HPT domain"/>
    <property type="match status" value="1"/>
</dbReference>
<dbReference type="InterPro" id="IPR003660">
    <property type="entry name" value="HAMP_dom"/>
</dbReference>
<dbReference type="SMART" id="SM00448">
    <property type="entry name" value="REC"/>
    <property type="match status" value="2"/>
</dbReference>
<evidence type="ECO:0000256" key="4">
    <source>
        <dbReference type="ARBA" id="ARBA00022475"/>
    </source>
</evidence>
<feature type="domain" description="Response regulatory" evidence="18">
    <location>
        <begin position="665"/>
        <end position="782"/>
    </location>
</feature>
<evidence type="ECO:0000259" key="18">
    <source>
        <dbReference type="PROSITE" id="PS50110"/>
    </source>
</evidence>